<keyword evidence="1" id="KW-0479">Metal-binding</keyword>
<dbReference type="CDD" id="cd16473">
    <property type="entry name" value="RING-H2_RNF103"/>
    <property type="match status" value="1"/>
</dbReference>
<evidence type="ECO:0000256" key="1">
    <source>
        <dbReference type="ARBA" id="ARBA00022723"/>
    </source>
</evidence>
<evidence type="ECO:0000256" key="3">
    <source>
        <dbReference type="ARBA" id="ARBA00022833"/>
    </source>
</evidence>
<dbReference type="Proteomes" id="UP000250140">
    <property type="component" value="Unassembled WGS sequence"/>
</dbReference>
<evidence type="ECO:0000256" key="2">
    <source>
        <dbReference type="ARBA" id="ARBA00022771"/>
    </source>
</evidence>
<gene>
    <name evidence="8" type="ORF">AOQ84DRAFT_174016</name>
</gene>
<organism evidence="8 9">
    <name type="scientific">Glonium stellatum</name>
    <dbReference type="NCBI Taxonomy" id="574774"/>
    <lineage>
        <taxon>Eukaryota</taxon>
        <taxon>Fungi</taxon>
        <taxon>Dikarya</taxon>
        <taxon>Ascomycota</taxon>
        <taxon>Pezizomycotina</taxon>
        <taxon>Dothideomycetes</taxon>
        <taxon>Pleosporomycetidae</taxon>
        <taxon>Gloniales</taxon>
        <taxon>Gloniaceae</taxon>
        <taxon>Glonium</taxon>
    </lineage>
</organism>
<dbReference type="AlphaFoldDB" id="A0A8E2F7B0"/>
<dbReference type="InterPro" id="IPR011016">
    <property type="entry name" value="Znf_RING-CH"/>
</dbReference>
<dbReference type="SMART" id="SM00744">
    <property type="entry name" value="RINGv"/>
    <property type="match status" value="1"/>
</dbReference>
<keyword evidence="6" id="KW-1133">Transmembrane helix</keyword>
<keyword evidence="6" id="KW-0812">Transmembrane</keyword>
<sequence>MNATKLQTPSTNKFSQPAAANSAVNGSTALAVVIPSLFAIILIILLVISFILPRLDPTETAESKEERRKRRMAKLDKSVKAQNFQDWMSRQSVEHPDLAITRMPLCVICLEEIEDAAQIRGLGCLHVFHQQCLDDWFSRWNEYCPLCHRPILQPTKGVAKRSEGNEEPRTLPLATMV</sequence>
<protein>
    <recommendedName>
        <fullName evidence="7">RING-type domain-containing protein</fullName>
    </recommendedName>
</protein>
<feature type="transmembrane region" description="Helical" evidence="6">
    <location>
        <begin position="29"/>
        <end position="52"/>
    </location>
</feature>
<dbReference type="InterPro" id="IPR013083">
    <property type="entry name" value="Znf_RING/FYVE/PHD"/>
</dbReference>
<dbReference type="SMART" id="SM00184">
    <property type="entry name" value="RING"/>
    <property type="match status" value="1"/>
</dbReference>
<keyword evidence="3" id="KW-0862">Zinc</keyword>
<dbReference type="PANTHER" id="PTHR45969">
    <property type="entry name" value="RING ZINC FINGER PROTEIN-RELATED"/>
    <property type="match status" value="1"/>
</dbReference>
<keyword evidence="6" id="KW-0472">Membrane</keyword>
<dbReference type="OrthoDB" id="8062037at2759"/>
<dbReference type="GO" id="GO:0016567">
    <property type="term" value="P:protein ubiquitination"/>
    <property type="evidence" value="ECO:0007669"/>
    <property type="project" value="TreeGrafter"/>
</dbReference>
<evidence type="ECO:0000256" key="5">
    <source>
        <dbReference type="SAM" id="MobiDB-lite"/>
    </source>
</evidence>
<evidence type="ECO:0000259" key="7">
    <source>
        <dbReference type="PROSITE" id="PS50089"/>
    </source>
</evidence>
<evidence type="ECO:0000256" key="4">
    <source>
        <dbReference type="PROSITE-ProRule" id="PRU00175"/>
    </source>
</evidence>
<name>A0A8E2F7B0_9PEZI</name>
<dbReference type="InterPro" id="IPR001841">
    <property type="entry name" value="Znf_RING"/>
</dbReference>
<dbReference type="EMBL" id="KV748973">
    <property type="protein sequence ID" value="OCL11860.1"/>
    <property type="molecule type" value="Genomic_DNA"/>
</dbReference>
<evidence type="ECO:0000313" key="8">
    <source>
        <dbReference type="EMBL" id="OCL11860.1"/>
    </source>
</evidence>
<dbReference type="PROSITE" id="PS50089">
    <property type="entry name" value="ZF_RING_2"/>
    <property type="match status" value="1"/>
</dbReference>
<dbReference type="PANTHER" id="PTHR45969:SF69">
    <property type="entry name" value="FINGER DOMAIN PROTEIN, PUTATIVE (AFU_ORTHOLOGUE AFUA_3G12190)-RELATED"/>
    <property type="match status" value="1"/>
</dbReference>
<dbReference type="Pfam" id="PF13639">
    <property type="entry name" value="zf-RING_2"/>
    <property type="match status" value="1"/>
</dbReference>
<dbReference type="Gene3D" id="3.30.40.10">
    <property type="entry name" value="Zinc/RING finger domain, C3HC4 (zinc finger)"/>
    <property type="match status" value="1"/>
</dbReference>
<keyword evidence="9" id="KW-1185">Reference proteome</keyword>
<feature type="domain" description="RING-type" evidence="7">
    <location>
        <begin position="106"/>
        <end position="148"/>
    </location>
</feature>
<evidence type="ECO:0000313" key="9">
    <source>
        <dbReference type="Proteomes" id="UP000250140"/>
    </source>
</evidence>
<feature type="region of interest" description="Disordered" evidence="5">
    <location>
        <begin position="158"/>
        <end position="177"/>
    </location>
</feature>
<dbReference type="GO" id="GO:0008270">
    <property type="term" value="F:zinc ion binding"/>
    <property type="evidence" value="ECO:0007669"/>
    <property type="project" value="UniProtKB-KW"/>
</dbReference>
<dbReference type="SUPFAM" id="SSF57850">
    <property type="entry name" value="RING/U-box"/>
    <property type="match status" value="1"/>
</dbReference>
<keyword evidence="2 4" id="KW-0863">Zinc-finger</keyword>
<feature type="compositionally biased region" description="Basic and acidic residues" evidence="5">
    <location>
        <begin position="160"/>
        <end position="169"/>
    </location>
</feature>
<accession>A0A8E2F7B0</accession>
<dbReference type="GO" id="GO:0061630">
    <property type="term" value="F:ubiquitin protein ligase activity"/>
    <property type="evidence" value="ECO:0007669"/>
    <property type="project" value="TreeGrafter"/>
</dbReference>
<proteinExistence type="predicted"/>
<reference evidence="8 9" key="1">
    <citation type="journal article" date="2016" name="Nat. Commun.">
        <title>Ectomycorrhizal ecology is imprinted in the genome of the dominant symbiotic fungus Cenococcum geophilum.</title>
        <authorList>
            <consortium name="DOE Joint Genome Institute"/>
            <person name="Peter M."/>
            <person name="Kohler A."/>
            <person name="Ohm R.A."/>
            <person name="Kuo A."/>
            <person name="Krutzmann J."/>
            <person name="Morin E."/>
            <person name="Arend M."/>
            <person name="Barry K.W."/>
            <person name="Binder M."/>
            <person name="Choi C."/>
            <person name="Clum A."/>
            <person name="Copeland A."/>
            <person name="Grisel N."/>
            <person name="Haridas S."/>
            <person name="Kipfer T."/>
            <person name="LaButti K."/>
            <person name="Lindquist E."/>
            <person name="Lipzen A."/>
            <person name="Maire R."/>
            <person name="Meier B."/>
            <person name="Mihaltcheva S."/>
            <person name="Molinier V."/>
            <person name="Murat C."/>
            <person name="Poggeler S."/>
            <person name="Quandt C.A."/>
            <person name="Sperisen C."/>
            <person name="Tritt A."/>
            <person name="Tisserant E."/>
            <person name="Crous P.W."/>
            <person name="Henrissat B."/>
            <person name="Nehls U."/>
            <person name="Egli S."/>
            <person name="Spatafora J.W."/>
            <person name="Grigoriev I.V."/>
            <person name="Martin F.M."/>
        </authorList>
    </citation>
    <scope>NUCLEOTIDE SEQUENCE [LARGE SCALE GENOMIC DNA]</scope>
    <source>
        <strain evidence="8 9">CBS 207.34</strain>
    </source>
</reference>
<evidence type="ECO:0000256" key="6">
    <source>
        <dbReference type="SAM" id="Phobius"/>
    </source>
</evidence>